<keyword evidence="2" id="KW-1185">Reference proteome</keyword>
<reference evidence="1" key="1">
    <citation type="submission" date="2021-08" db="EMBL/GenBank/DDBJ databases">
        <title>The first chromosome-level gecko genome reveals the dynamic sex chromosomes of Neotropical dwarf geckos (Sphaerodactylidae: Sphaerodactylus).</title>
        <authorList>
            <person name="Pinto B.J."/>
            <person name="Keating S.E."/>
            <person name="Gamble T."/>
        </authorList>
    </citation>
    <scope>NUCLEOTIDE SEQUENCE</scope>
    <source>
        <strain evidence="1">TG3544</strain>
    </source>
</reference>
<sequence>MLDGIVTDAIEASSIGFNPDHVDIYSASWGPNDDGKTVEGPGRLAQKAFEYGIKKGRKGKGSIFVWASGNGGRQGDNCDCDGYTDSIYTISISSASQQGLSPWYAEKCSSSLATAYSSGDYTDQKIISADLHNDCTQTHTGTSASAPLAAGIFALALEANPNLTWRDMQHLVVWTSEFDPLANNPGWKKNGAGLMVNSRFGFGLLNAKALVDLADPRTWKGVGEKKECIVKDNNFEPRSLRAGGEVTIEIPTTACEGQENAITSLEHVQFEATIEYSRRGDLHVTLTSPSGTSTVLLAERQRDKSPNGFKDWDFMSVHTWGEDPRGTWMLKIIDMDHTTMENLSEKNKATESTIHSTEKWQELASSDAMLHLLQSAFSDQMGGNKVPKKTPNGKLNIPYEHFYKALEKLNQPPQLKDSEESLYSDYVDLFYNSKPYKHRDDRLVQALVDILNDEN</sequence>
<evidence type="ECO:0000313" key="2">
    <source>
        <dbReference type="Proteomes" id="UP000827872"/>
    </source>
</evidence>
<gene>
    <name evidence="1" type="primary">PCSK1_1</name>
    <name evidence="1" type="ORF">K3G42_016964</name>
</gene>
<evidence type="ECO:0000313" key="1">
    <source>
        <dbReference type="EMBL" id="KAH7994836.1"/>
    </source>
</evidence>
<proteinExistence type="predicted"/>
<protein>
    <submittedName>
        <fullName evidence="1">Neuroendocrine convertase 1</fullName>
    </submittedName>
</protein>
<name>A0ACB8EQB6_9SAUR</name>
<comment type="caution">
    <text evidence="1">The sequence shown here is derived from an EMBL/GenBank/DDBJ whole genome shotgun (WGS) entry which is preliminary data.</text>
</comment>
<accession>A0ACB8EQB6</accession>
<dbReference type="Proteomes" id="UP000827872">
    <property type="component" value="Linkage Group LG07"/>
</dbReference>
<dbReference type="EMBL" id="CM037620">
    <property type="protein sequence ID" value="KAH7994836.1"/>
    <property type="molecule type" value="Genomic_DNA"/>
</dbReference>
<organism evidence="1 2">
    <name type="scientific">Sphaerodactylus townsendi</name>
    <dbReference type="NCBI Taxonomy" id="933632"/>
    <lineage>
        <taxon>Eukaryota</taxon>
        <taxon>Metazoa</taxon>
        <taxon>Chordata</taxon>
        <taxon>Craniata</taxon>
        <taxon>Vertebrata</taxon>
        <taxon>Euteleostomi</taxon>
        <taxon>Lepidosauria</taxon>
        <taxon>Squamata</taxon>
        <taxon>Bifurcata</taxon>
        <taxon>Gekkota</taxon>
        <taxon>Sphaerodactylidae</taxon>
        <taxon>Sphaerodactylus</taxon>
    </lineage>
</organism>